<dbReference type="SUPFAM" id="SSF48056">
    <property type="entry name" value="Di-copper centre-containing domain"/>
    <property type="match status" value="1"/>
</dbReference>
<reference evidence="9" key="1">
    <citation type="submission" date="2018-07" db="EMBL/GenBank/DDBJ databases">
        <title>Streptacidiphilus bronchialis DSM 106435 chromosome.</title>
        <authorList>
            <person name="Batra D."/>
            <person name="Gulvik C.A."/>
        </authorList>
    </citation>
    <scope>NUCLEOTIDE SEQUENCE [LARGE SCALE GENOMIC DNA]</scope>
    <source>
        <strain evidence="9">DSM 106435</strain>
    </source>
</reference>
<evidence type="ECO:0000256" key="2">
    <source>
        <dbReference type="ARBA" id="ARBA00009928"/>
    </source>
</evidence>
<keyword evidence="5" id="KW-0186">Copper</keyword>
<evidence type="ECO:0000259" key="7">
    <source>
        <dbReference type="PROSITE" id="PS50927"/>
    </source>
</evidence>
<feature type="region of interest" description="Disordered" evidence="6">
    <location>
        <begin position="226"/>
        <end position="248"/>
    </location>
</feature>
<organism evidence="8 9">
    <name type="scientific">Peterkaempfera bronchialis</name>
    <dbReference type="NCBI Taxonomy" id="2126346"/>
    <lineage>
        <taxon>Bacteria</taxon>
        <taxon>Bacillati</taxon>
        <taxon>Actinomycetota</taxon>
        <taxon>Actinomycetes</taxon>
        <taxon>Kitasatosporales</taxon>
        <taxon>Streptomycetaceae</taxon>
        <taxon>Peterkaempfera</taxon>
    </lineage>
</organism>
<comment type="similarity">
    <text evidence="2">Belongs to the tyrosinase family.</text>
</comment>
<dbReference type="InterPro" id="IPR002227">
    <property type="entry name" value="Tyrosinase_Cu-bd"/>
</dbReference>
<dbReference type="OrthoDB" id="4022093at2"/>
<dbReference type="PROSITE" id="PS00498">
    <property type="entry name" value="TYROSINASE_2"/>
    <property type="match status" value="1"/>
</dbReference>
<sequence>MADIVRRNQAMLLPAEKQQFIQAVLELKRRGLYDQYTSVHAQAPENYHQMPRFLPWHRIFIARLEAGLRQVAGAAITLPYWDWTVDRDPSASIWSDIFMGGNGRTGDGMVTSGPFAGADRWRCIDPDPSVPPYLRRQFGLNPNARALPTAADVDECLRHTPYDSPPWNGDSDPSFRNSLEGQIAPFIHNIVHRWVGGSMDRPSAPNDPLFFLHHCNIDRIWAQWQQQHSTQGYRPNGDGPPGQNPGDLMPPFDNVRVGAGLDHRQLGYVYDTENPTAQGDRMLPGDTLRTNDAIYSPNSQYRLIYQGDGNLVLYRVSPFTPVWASGKMHTPGMCVMQMNGDLVVYDSGGHQVWNLGFTGRGNRLYVTNSGTVQLVNLAGNVVWHSPQAVMA</sequence>
<dbReference type="InterPro" id="IPR050316">
    <property type="entry name" value="Tyrosinase/Hemocyanin"/>
</dbReference>
<dbReference type="PANTHER" id="PTHR11474:SF126">
    <property type="entry name" value="TYROSINASE-LIKE PROTEIN TYR-1-RELATED"/>
    <property type="match status" value="1"/>
</dbReference>
<evidence type="ECO:0000313" key="9">
    <source>
        <dbReference type="Proteomes" id="UP000249340"/>
    </source>
</evidence>
<dbReference type="Gene3D" id="1.10.1280.10">
    <property type="entry name" value="Di-copper center containing domain from catechol oxidase"/>
    <property type="match status" value="1"/>
</dbReference>
<dbReference type="KEGG" id="stri:C7M71_020425"/>
<protein>
    <recommendedName>
        <fullName evidence="7">Bulb-type lectin domain-containing protein</fullName>
    </recommendedName>
</protein>
<dbReference type="InterPro" id="IPR036426">
    <property type="entry name" value="Bulb-type_lectin_dom_sf"/>
</dbReference>
<keyword evidence="4" id="KW-0560">Oxidoreductase</keyword>
<dbReference type="Gene3D" id="2.90.10.30">
    <property type="match status" value="1"/>
</dbReference>
<name>A0A345T0B6_9ACTN</name>
<dbReference type="AlphaFoldDB" id="A0A345T0B6"/>
<dbReference type="GO" id="GO:0016491">
    <property type="term" value="F:oxidoreductase activity"/>
    <property type="evidence" value="ECO:0007669"/>
    <property type="project" value="UniProtKB-KW"/>
</dbReference>
<gene>
    <name evidence="8" type="ORF">C7M71_020425</name>
</gene>
<accession>A0A345T0B6</accession>
<keyword evidence="3" id="KW-0479">Metal-binding</keyword>
<dbReference type="PROSITE" id="PS50927">
    <property type="entry name" value="BULB_LECTIN"/>
    <property type="match status" value="1"/>
</dbReference>
<evidence type="ECO:0000256" key="6">
    <source>
        <dbReference type="SAM" id="MobiDB-lite"/>
    </source>
</evidence>
<evidence type="ECO:0000256" key="3">
    <source>
        <dbReference type="ARBA" id="ARBA00022723"/>
    </source>
</evidence>
<dbReference type="EMBL" id="CP031264">
    <property type="protein sequence ID" value="AXI79421.1"/>
    <property type="molecule type" value="Genomic_DNA"/>
</dbReference>
<evidence type="ECO:0000313" key="8">
    <source>
        <dbReference type="EMBL" id="AXI79421.1"/>
    </source>
</evidence>
<dbReference type="InterPro" id="IPR001480">
    <property type="entry name" value="Bulb-type_lectin_dom"/>
</dbReference>
<dbReference type="SUPFAM" id="SSF51110">
    <property type="entry name" value="alpha-D-mannose-specific plant lectins"/>
    <property type="match status" value="1"/>
</dbReference>
<comment type="cofactor">
    <cofactor evidence="1">
        <name>Cu(2+)</name>
        <dbReference type="ChEBI" id="CHEBI:29036"/>
    </cofactor>
</comment>
<dbReference type="SMART" id="SM00108">
    <property type="entry name" value="B_lectin"/>
    <property type="match status" value="1"/>
</dbReference>
<proteinExistence type="inferred from homology"/>
<evidence type="ECO:0000256" key="5">
    <source>
        <dbReference type="ARBA" id="ARBA00023008"/>
    </source>
</evidence>
<keyword evidence="9" id="KW-1185">Reference proteome</keyword>
<evidence type="ECO:0000256" key="1">
    <source>
        <dbReference type="ARBA" id="ARBA00001973"/>
    </source>
</evidence>
<dbReference type="Pfam" id="PF00264">
    <property type="entry name" value="Tyrosinase"/>
    <property type="match status" value="1"/>
</dbReference>
<dbReference type="PRINTS" id="PR00092">
    <property type="entry name" value="TYROSINASE"/>
</dbReference>
<feature type="domain" description="Bulb-type lectin" evidence="7">
    <location>
        <begin position="279"/>
        <end position="391"/>
    </location>
</feature>
<dbReference type="Proteomes" id="UP000249340">
    <property type="component" value="Chromosome"/>
</dbReference>
<dbReference type="GO" id="GO:0046872">
    <property type="term" value="F:metal ion binding"/>
    <property type="evidence" value="ECO:0007669"/>
    <property type="project" value="UniProtKB-KW"/>
</dbReference>
<evidence type="ECO:0000256" key="4">
    <source>
        <dbReference type="ARBA" id="ARBA00023002"/>
    </source>
</evidence>
<dbReference type="RefSeq" id="WP_111493355.1">
    <property type="nucleotide sequence ID" value="NZ_CP031264.1"/>
</dbReference>
<dbReference type="PANTHER" id="PTHR11474">
    <property type="entry name" value="TYROSINASE FAMILY MEMBER"/>
    <property type="match status" value="1"/>
</dbReference>
<dbReference type="InterPro" id="IPR008922">
    <property type="entry name" value="Di-copper_centre_dom_sf"/>
</dbReference>